<feature type="region of interest" description="Disordered" evidence="1">
    <location>
        <begin position="1"/>
        <end position="20"/>
    </location>
</feature>
<keyword evidence="3" id="KW-1185">Reference proteome</keyword>
<gene>
    <name evidence="2" type="ORF">B0F90DRAFT_1824013</name>
</gene>
<dbReference type="Proteomes" id="UP001203297">
    <property type="component" value="Unassembled WGS sequence"/>
</dbReference>
<accession>A0AAD4LVQ1</accession>
<protein>
    <submittedName>
        <fullName evidence="2">Uncharacterized protein</fullName>
    </submittedName>
</protein>
<evidence type="ECO:0000313" key="3">
    <source>
        <dbReference type="Proteomes" id="UP001203297"/>
    </source>
</evidence>
<dbReference type="EMBL" id="WTXG01000165">
    <property type="protein sequence ID" value="KAI0291328.1"/>
    <property type="molecule type" value="Genomic_DNA"/>
</dbReference>
<evidence type="ECO:0000313" key="2">
    <source>
        <dbReference type="EMBL" id="KAI0291328.1"/>
    </source>
</evidence>
<evidence type="ECO:0000256" key="1">
    <source>
        <dbReference type="SAM" id="MobiDB-lite"/>
    </source>
</evidence>
<reference evidence="2" key="1">
    <citation type="journal article" date="2022" name="New Phytol.">
        <title>Evolutionary transition to the ectomycorrhizal habit in the genomes of a hyperdiverse lineage of mushroom-forming fungi.</title>
        <authorList>
            <person name="Looney B."/>
            <person name="Miyauchi S."/>
            <person name="Morin E."/>
            <person name="Drula E."/>
            <person name="Courty P.E."/>
            <person name="Kohler A."/>
            <person name="Kuo A."/>
            <person name="LaButti K."/>
            <person name="Pangilinan J."/>
            <person name="Lipzen A."/>
            <person name="Riley R."/>
            <person name="Andreopoulos W."/>
            <person name="He G."/>
            <person name="Johnson J."/>
            <person name="Nolan M."/>
            <person name="Tritt A."/>
            <person name="Barry K.W."/>
            <person name="Grigoriev I.V."/>
            <person name="Nagy L.G."/>
            <person name="Hibbett D."/>
            <person name="Henrissat B."/>
            <person name="Matheny P.B."/>
            <person name="Labbe J."/>
            <person name="Martin F.M."/>
        </authorList>
    </citation>
    <scope>NUCLEOTIDE SEQUENCE</scope>
    <source>
        <strain evidence="2">BPL690</strain>
    </source>
</reference>
<proteinExistence type="predicted"/>
<organism evidence="2 3">
    <name type="scientific">Multifurca ochricompacta</name>
    <dbReference type="NCBI Taxonomy" id="376703"/>
    <lineage>
        <taxon>Eukaryota</taxon>
        <taxon>Fungi</taxon>
        <taxon>Dikarya</taxon>
        <taxon>Basidiomycota</taxon>
        <taxon>Agaricomycotina</taxon>
        <taxon>Agaricomycetes</taxon>
        <taxon>Russulales</taxon>
        <taxon>Russulaceae</taxon>
        <taxon>Multifurca</taxon>
    </lineage>
</organism>
<name>A0AAD4LVQ1_9AGAM</name>
<sequence length="99" mass="10846">MASRTQKQDRKKSRSYTSSNVRDISVFNVPQQLGRQKPKQQCHSGSVFVHPGAKAIYAGAASGDGPYECRKCGHAVLTVTVAWCPACLDLFPWLPPTAR</sequence>
<comment type="caution">
    <text evidence="2">The sequence shown here is derived from an EMBL/GenBank/DDBJ whole genome shotgun (WGS) entry which is preliminary data.</text>
</comment>
<dbReference type="AlphaFoldDB" id="A0AAD4LVQ1"/>